<feature type="chain" id="PRO_5045124693" evidence="2">
    <location>
        <begin position="26"/>
        <end position="125"/>
    </location>
</feature>
<dbReference type="EMBL" id="BAABAU010000001">
    <property type="protein sequence ID" value="GAA4264514.1"/>
    <property type="molecule type" value="Genomic_DNA"/>
</dbReference>
<dbReference type="PANTHER" id="PTHR36974:SF1">
    <property type="entry name" value="DOXX FAMILY MEMBRANE PROTEIN"/>
    <property type="match status" value="1"/>
</dbReference>
<keyword evidence="2" id="KW-0732">Signal</keyword>
<name>A0ABP8DX91_9MICO</name>
<keyword evidence="1" id="KW-0472">Membrane</keyword>
<gene>
    <name evidence="3" type="ORF">GCM10022256_01260</name>
</gene>
<proteinExistence type="predicted"/>
<keyword evidence="1" id="KW-0812">Transmembrane</keyword>
<evidence type="ECO:0000313" key="3">
    <source>
        <dbReference type="EMBL" id="GAA4264514.1"/>
    </source>
</evidence>
<dbReference type="PANTHER" id="PTHR36974">
    <property type="entry name" value="MEMBRANE PROTEIN-RELATED"/>
    <property type="match status" value="1"/>
</dbReference>
<feature type="signal peptide" evidence="2">
    <location>
        <begin position="1"/>
        <end position="25"/>
    </location>
</feature>
<accession>A0ABP8DX91</accession>
<protein>
    <submittedName>
        <fullName evidence="3">Membrane protein</fullName>
    </submittedName>
</protein>
<sequence>MTSASPRTLAAALAAVLAASGTLHLVRPQTFDPIVPRALPGERRTWTLVSGYAELATAAALAAKPSRRIGGSLAALLFVAVFPANIVMARQYLRSSKTTRTAKAIVLARLPLQVPLVLFALRARG</sequence>
<comment type="caution">
    <text evidence="3">The sequence shown here is derived from an EMBL/GenBank/DDBJ whole genome shotgun (WGS) entry which is preliminary data.</text>
</comment>
<feature type="transmembrane region" description="Helical" evidence="1">
    <location>
        <begin position="69"/>
        <end position="89"/>
    </location>
</feature>
<keyword evidence="1" id="KW-1133">Transmembrane helix</keyword>
<organism evidence="3 4">
    <name type="scientific">Frondihabitans peucedani</name>
    <dbReference type="NCBI Taxonomy" id="598626"/>
    <lineage>
        <taxon>Bacteria</taxon>
        <taxon>Bacillati</taxon>
        <taxon>Actinomycetota</taxon>
        <taxon>Actinomycetes</taxon>
        <taxon>Micrococcales</taxon>
        <taxon>Microbacteriaceae</taxon>
        <taxon>Frondihabitans</taxon>
    </lineage>
</organism>
<evidence type="ECO:0000256" key="2">
    <source>
        <dbReference type="SAM" id="SignalP"/>
    </source>
</evidence>
<evidence type="ECO:0000313" key="4">
    <source>
        <dbReference type="Proteomes" id="UP001501594"/>
    </source>
</evidence>
<reference evidence="4" key="1">
    <citation type="journal article" date="2019" name="Int. J. Syst. Evol. Microbiol.">
        <title>The Global Catalogue of Microorganisms (GCM) 10K type strain sequencing project: providing services to taxonomists for standard genome sequencing and annotation.</title>
        <authorList>
            <consortium name="The Broad Institute Genomics Platform"/>
            <consortium name="The Broad Institute Genome Sequencing Center for Infectious Disease"/>
            <person name="Wu L."/>
            <person name="Ma J."/>
        </authorList>
    </citation>
    <scope>NUCLEOTIDE SEQUENCE [LARGE SCALE GENOMIC DNA]</scope>
    <source>
        <strain evidence="4">JCM 17442</strain>
    </source>
</reference>
<evidence type="ECO:0000256" key="1">
    <source>
        <dbReference type="SAM" id="Phobius"/>
    </source>
</evidence>
<keyword evidence="4" id="KW-1185">Reference proteome</keyword>
<dbReference type="Proteomes" id="UP001501594">
    <property type="component" value="Unassembled WGS sequence"/>
</dbReference>
<dbReference type="RefSeq" id="WP_344793108.1">
    <property type="nucleotide sequence ID" value="NZ_BAABAU010000001.1"/>
</dbReference>